<feature type="non-terminal residue" evidence="2">
    <location>
        <position position="1"/>
    </location>
</feature>
<comment type="caution">
    <text evidence="2">The sequence shown here is derived from an EMBL/GenBank/DDBJ whole genome shotgun (WGS) entry which is preliminary data.</text>
</comment>
<organism evidence="2">
    <name type="scientific">human gut metagenome</name>
    <dbReference type="NCBI Taxonomy" id="408170"/>
    <lineage>
        <taxon>unclassified sequences</taxon>
        <taxon>metagenomes</taxon>
        <taxon>organismal metagenomes</taxon>
    </lineage>
</organism>
<evidence type="ECO:0000256" key="1">
    <source>
        <dbReference type="SAM" id="Phobius"/>
    </source>
</evidence>
<evidence type="ECO:0000313" key="2">
    <source>
        <dbReference type="EMBL" id="ETJ34932.1"/>
    </source>
</evidence>
<dbReference type="AlphaFoldDB" id="W1XXF3"/>
<protein>
    <submittedName>
        <fullName evidence="2">Uncharacterized protein</fullName>
    </submittedName>
</protein>
<keyword evidence="1" id="KW-0812">Transmembrane</keyword>
<reference evidence="2" key="1">
    <citation type="submission" date="2013-12" db="EMBL/GenBank/DDBJ databases">
        <title>A Varibaculum cambriense genome reconstructed from a premature infant gut community with otherwise low bacterial novelty that shifts toward anaerobic metabolism during the third week of life.</title>
        <authorList>
            <person name="Brown C.T."/>
            <person name="Sharon I."/>
            <person name="Thomas B.C."/>
            <person name="Castelle C.J."/>
            <person name="Morowitz M.J."/>
            <person name="Banfield J.F."/>
        </authorList>
    </citation>
    <scope>NUCLEOTIDE SEQUENCE</scope>
</reference>
<dbReference type="EMBL" id="AZMM01010655">
    <property type="protein sequence ID" value="ETJ34932.1"/>
    <property type="molecule type" value="Genomic_DNA"/>
</dbReference>
<keyword evidence="1" id="KW-1133">Transmembrane helix</keyword>
<feature type="transmembrane region" description="Helical" evidence="1">
    <location>
        <begin position="28"/>
        <end position="48"/>
    </location>
</feature>
<accession>W1XXF3</accession>
<name>W1XXF3_9ZZZZ</name>
<proteinExistence type="predicted"/>
<keyword evidence="1" id="KW-0472">Membrane</keyword>
<sequence>YDDTLKSDNVYTALTTKSTICQGYAMTVYKMLNIIFFIIIIIKIFCFIQKII</sequence>
<gene>
    <name evidence="2" type="ORF">Q604_UNBC10655G0001</name>
</gene>